<dbReference type="SUPFAM" id="SSF49879">
    <property type="entry name" value="SMAD/FHA domain"/>
    <property type="match status" value="1"/>
</dbReference>
<dbReference type="SUPFAM" id="SSF54534">
    <property type="entry name" value="FKBP-like"/>
    <property type="match status" value="1"/>
</dbReference>
<dbReference type="InterPro" id="IPR051370">
    <property type="entry name" value="PPIase_Pin1"/>
</dbReference>
<name>F4QFP3_CACFS</name>
<dbReference type="Gene3D" id="2.60.200.20">
    <property type="match status" value="1"/>
</dbReference>
<dbReference type="FunFam" id="2.60.200.20:FF:000019">
    <property type="entry name" value="Nuclear inhibitor of protein phosphatase"/>
    <property type="match status" value="1"/>
</dbReference>
<evidence type="ECO:0000256" key="2">
    <source>
        <dbReference type="ARBA" id="ARBA00013194"/>
    </source>
</evidence>
<dbReference type="PANTHER" id="PTHR10657">
    <property type="entry name" value="PEPTIDYL-PROLYL CIS-TRANS ISOMERASE"/>
    <property type="match status" value="1"/>
</dbReference>
<dbReference type="AlphaFoldDB" id="F4QFP3"/>
<dbReference type="EC" id="5.2.1.8" evidence="2"/>
<feature type="domain" description="PpiC" evidence="8">
    <location>
        <begin position="262"/>
        <end position="374"/>
    </location>
</feature>
<keyword evidence="10" id="KW-1185">Reference proteome</keyword>
<keyword evidence="4 5" id="KW-0413">Isomerase</keyword>
<dbReference type="GO" id="GO:0031285">
    <property type="term" value="P:regulation of sorocarp stalk cell differentiation"/>
    <property type="evidence" value="ECO:0007669"/>
    <property type="project" value="EnsemblProtists"/>
</dbReference>
<evidence type="ECO:0000259" key="8">
    <source>
        <dbReference type="PROSITE" id="PS50198"/>
    </source>
</evidence>
<dbReference type="GeneID" id="14865623"/>
<dbReference type="PROSITE" id="PS50006">
    <property type="entry name" value="FHA_DOMAIN"/>
    <property type="match status" value="1"/>
</dbReference>
<keyword evidence="3 5" id="KW-0697">Rotamase</keyword>
<feature type="region of interest" description="Disordered" evidence="6">
    <location>
        <begin position="241"/>
        <end position="264"/>
    </location>
</feature>
<proteinExistence type="predicted"/>
<protein>
    <recommendedName>
        <fullName evidence="2">peptidylprolyl isomerase</fullName>
        <ecNumber evidence="2">5.2.1.8</ecNumber>
    </recommendedName>
</protein>
<evidence type="ECO:0000259" key="7">
    <source>
        <dbReference type="PROSITE" id="PS50006"/>
    </source>
</evidence>
<dbReference type="SMART" id="SM00240">
    <property type="entry name" value="FHA"/>
    <property type="match status" value="1"/>
</dbReference>
<evidence type="ECO:0000313" key="10">
    <source>
        <dbReference type="Proteomes" id="UP000007797"/>
    </source>
</evidence>
<comment type="catalytic activity">
    <reaction evidence="1">
        <text>[protein]-peptidylproline (omega=180) = [protein]-peptidylproline (omega=0)</text>
        <dbReference type="Rhea" id="RHEA:16237"/>
        <dbReference type="Rhea" id="RHEA-COMP:10747"/>
        <dbReference type="Rhea" id="RHEA-COMP:10748"/>
        <dbReference type="ChEBI" id="CHEBI:83833"/>
        <dbReference type="ChEBI" id="CHEBI:83834"/>
        <dbReference type="EC" id="5.2.1.8"/>
    </reaction>
</comment>
<dbReference type="PROSITE" id="PS50198">
    <property type="entry name" value="PPIC_PPIASE_2"/>
    <property type="match status" value="1"/>
</dbReference>
<dbReference type="PANTHER" id="PTHR10657:SF4">
    <property type="entry name" value="PEPTIDYL-PROLYL CIS-TRANS ISOMERASE-RELATED"/>
    <property type="match status" value="1"/>
</dbReference>
<dbReference type="InterPro" id="IPR008984">
    <property type="entry name" value="SMAD_FHA_dom_sf"/>
</dbReference>
<evidence type="ECO:0000256" key="4">
    <source>
        <dbReference type="ARBA" id="ARBA00023235"/>
    </source>
</evidence>
<dbReference type="OrthoDB" id="2530521at2759"/>
<evidence type="ECO:0000256" key="5">
    <source>
        <dbReference type="PROSITE-ProRule" id="PRU00278"/>
    </source>
</evidence>
<dbReference type="Pfam" id="PF00498">
    <property type="entry name" value="FHA"/>
    <property type="match status" value="1"/>
</dbReference>
<dbReference type="Pfam" id="PF00639">
    <property type="entry name" value="Rotamase"/>
    <property type="match status" value="1"/>
</dbReference>
<dbReference type="STRING" id="1054147.F4QFP3"/>
<evidence type="ECO:0000313" key="9">
    <source>
        <dbReference type="EMBL" id="EGG13496.1"/>
    </source>
</evidence>
<dbReference type="InterPro" id="IPR023058">
    <property type="entry name" value="PPIase_PpiC_CS"/>
</dbReference>
<dbReference type="InterPro" id="IPR046357">
    <property type="entry name" value="PPIase_dom_sf"/>
</dbReference>
<reference evidence="10" key="1">
    <citation type="journal article" date="2011" name="Genome Res.">
        <title>Phylogeny-wide analysis of social amoeba genomes highlights ancient origins for complex intercellular communication.</title>
        <authorList>
            <person name="Heidel A.J."/>
            <person name="Lawal H.M."/>
            <person name="Felder M."/>
            <person name="Schilde C."/>
            <person name="Helps N.R."/>
            <person name="Tunggal B."/>
            <person name="Rivero F."/>
            <person name="John U."/>
            <person name="Schleicher M."/>
            <person name="Eichinger L."/>
            <person name="Platzer M."/>
            <person name="Noegel A.A."/>
            <person name="Schaap P."/>
            <person name="Gloeckner G."/>
        </authorList>
    </citation>
    <scope>NUCLEOTIDE SEQUENCE [LARGE SCALE GENOMIC DNA]</scope>
    <source>
        <strain evidence="10">SH3</strain>
    </source>
</reference>
<evidence type="ECO:0000256" key="6">
    <source>
        <dbReference type="SAM" id="MobiDB-lite"/>
    </source>
</evidence>
<dbReference type="Gene3D" id="3.10.50.40">
    <property type="match status" value="1"/>
</dbReference>
<dbReference type="GO" id="GO:0005634">
    <property type="term" value="C:nucleus"/>
    <property type="evidence" value="ECO:0007669"/>
    <property type="project" value="EnsemblProtists"/>
</dbReference>
<evidence type="ECO:0000256" key="3">
    <source>
        <dbReference type="ARBA" id="ARBA00023110"/>
    </source>
</evidence>
<dbReference type="PROSITE" id="PS01096">
    <property type="entry name" value="PPIC_PPIASE_1"/>
    <property type="match status" value="1"/>
</dbReference>
<sequence length="374" mass="42578">MAFLLNHNFQVQLRNSQNASNQFPNYFGIQKSPPKKFVLNHFDDSYPLDMQPYRKPSDEDDYRYTSFTLNTGSSSNAVDEQLMKKEPVVLLSSSKKLLNSKLLKFNINIYNCEIMTDNNNTTDNEEVSFTCPPWATVPDFPAYLVTKDTNERIDLNKEKYLIFGRNKDHCNIVIDHPSVSRIHAALIYHGANNRFYLIDLQSSSGTYVNGEKIAVHAPASIKEDFTMRFGDDQKEFTLKGANLKQSSSSSSSSKSKKENSGLTKVQCRHLLVKHRESRNPRSWRQENEITRTKEEAMVKLQGYRDMITSGSHKFDELAHKYSDCSSAKRGGDLGFFTRGQMQKAFEDASFALQVGEMTEIVSTDSGVHIIERTA</sequence>
<organism evidence="9 10">
    <name type="scientific">Cavenderia fasciculata</name>
    <name type="common">Slime mold</name>
    <name type="synonym">Dictyostelium fasciculatum</name>
    <dbReference type="NCBI Taxonomy" id="261658"/>
    <lineage>
        <taxon>Eukaryota</taxon>
        <taxon>Amoebozoa</taxon>
        <taxon>Evosea</taxon>
        <taxon>Eumycetozoa</taxon>
        <taxon>Dictyostelia</taxon>
        <taxon>Acytosteliales</taxon>
        <taxon>Cavenderiaceae</taxon>
        <taxon>Cavenderia</taxon>
    </lineage>
</organism>
<dbReference type="GO" id="GO:0003755">
    <property type="term" value="F:peptidyl-prolyl cis-trans isomerase activity"/>
    <property type="evidence" value="ECO:0007669"/>
    <property type="project" value="UniProtKB-KW"/>
</dbReference>
<dbReference type="Proteomes" id="UP000007797">
    <property type="component" value="Unassembled WGS sequence"/>
</dbReference>
<dbReference type="OMA" id="QRFPYYL"/>
<dbReference type="EMBL" id="GL883029">
    <property type="protein sequence ID" value="EGG13496.1"/>
    <property type="molecule type" value="Genomic_DNA"/>
</dbReference>
<accession>F4QFP3</accession>
<evidence type="ECO:0000256" key="1">
    <source>
        <dbReference type="ARBA" id="ARBA00000971"/>
    </source>
</evidence>
<dbReference type="FunFam" id="3.10.50.40:FF:000010">
    <property type="entry name" value="Peptidyl-prolyl cis-trans isomerase Pin1"/>
    <property type="match status" value="1"/>
</dbReference>
<dbReference type="InterPro" id="IPR000253">
    <property type="entry name" value="FHA_dom"/>
</dbReference>
<dbReference type="InterPro" id="IPR000297">
    <property type="entry name" value="PPIase_PpiC"/>
</dbReference>
<dbReference type="RefSeq" id="XP_004350200.1">
    <property type="nucleotide sequence ID" value="XM_004350150.1"/>
</dbReference>
<gene>
    <name evidence="9" type="primary">pinA</name>
    <name evidence="9" type="ORF">DFA_11257</name>
</gene>
<dbReference type="GO" id="GO:0005829">
    <property type="term" value="C:cytosol"/>
    <property type="evidence" value="ECO:0007669"/>
    <property type="project" value="TreeGrafter"/>
</dbReference>
<dbReference type="GO" id="GO:1901261">
    <property type="term" value="P:regulation of sorocarp spore cell differentiation"/>
    <property type="evidence" value="ECO:0007669"/>
    <property type="project" value="EnsemblProtists"/>
</dbReference>
<feature type="domain" description="FHA" evidence="7">
    <location>
        <begin position="161"/>
        <end position="213"/>
    </location>
</feature>
<dbReference type="KEGG" id="dfa:DFA_11257"/>